<keyword evidence="2" id="KW-0012">Acyltransferase</keyword>
<accession>A0A927FJF9</accession>
<evidence type="ECO:0000256" key="1">
    <source>
        <dbReference type="ARBA" id="ARBA00022679"/>
    </source>
</evidence>
<dbReference type="RefSeq" id="WP_191819633.1">
    <property type="nucleotide sequence ID" value="NZ_JACYFT010000002.1"/>
</dbReference>
<evidence type="ECO:0000256" key="2">
    <source>
        <dbReference type="ARBA" id="ARBA00023315"/>
    </source>
</evidence>
<dbReference type="Gene3D" id="3.40.630.30">
    <property type="match status" value="1"/>
</dbReference>
<evidence type="ECO:0000313" key="4">
    <source>
        <dbReference type="EMBL" id="MBD8051177.1"/>
    </source>
</evidence>
<dbReference type="Proteomes" id="UP000647424">
    <property type="component" value="Unassembled WGS sequence"/>
</dbReference>
<dbReference type="PROSITE" id="PS51186">
    <property type="entry name" value="GNAT"/>
    <property type="match status" value="1"/>
</dbReference>
<feature type="domain" description="N-acetyltransferase" evidence="3">
    <location>
        <begin position="11"/>
        <end position="154"/>
    </location>
</feature>
<keyword evidence="5" id="KW-1185">Reference proteome</keyword>
<dbReference type="InterPro" id="IPR000182">
    <property type="entry name" value="GNAT_dom"/>
</dbReference>
<dbReference type="CDD" id="cd04301">
    <property type="entry name" value="NAT_SF"/>
    <property type="match status" value="1"/>
</dbReference>
<dbReference type="AlphaFoldDB" id="A0A927FJF9"/>
<gene>
    <name evidence="4" type="ORF">IC609_11510</name>
</gene>
<organism evidence="4 5">
    <name type="scientific">Limnohabitans radicicola</name>
    <dbReference type="NCBI Taxonomy" id="2771427"/>
    <lineage>
        <taxon>Bacteria</taxon>
        <taxon>Pseudomonadati</taxon>
        <taxon>Pseudomonadota</taxon>
        <taxon>Betaproteobacteria</taxon>
        <taxon>Burkholderiales</taxon>
        <taxon>Comamonadaceae</taxon>
        <taxon>Limnohabitans</taxon>
    </lineage>
</organism>
<evidence type="ECO:0000259" key="3">
    <source>
        <dbReference type="PROSITE" id="PS51186"/>
    </source>
</evidence>
<dbReference type="EMBL" id="JACYFT010000002">
    <property type="protein sequence ID" value="MBD8051177.1"/>
    <property type="molecule type" value="Genomic_DNA"/>
</dbReference>
<evidence type="ECO:0000313" key="5">
    <source>
        <dbReference type="Proteomes" id="UP000647424"/>
    </source>
</evidence>
<dbReference type="InterPro" id="IPR050680">
    <property type="entry name" value="YpeA/RimI_acetyltransf"/>
</dbReference>
<dbReference type="Pfam" id="PF13673">
    <property type="entry name" value="Acetyltransf_10"/>
    <property type="match status" value="1"/>
</dbReference>
<proteinExistence type="predicted"/>
<dbReference type="PANTHER" id="PTHR43420">
    <property type="entry name" value="ACETYLTRANSFERASE"/>
    <property type="match status" value="1"/>
</dbReference>
<protein>
    <submittedName>
        <fullName evidence="4">GNAT family N-acetyltransferase</fullName>
    </submittedName>
</protein>
<dbReference type="PANTHER" id="PTHR43420:SF12">
    <property type="entry name" value="N-ACETYLTRANSFERASE DOMAIN-CONTAINING PROTEIN"/>
    <property type="match status" value="1"/>
</dbReference>
<sequence>MPIIGELSPELRIEPACEADRALLFAPYKAALQGYVDWAWGWDEDKERLHFFERLPLNGLFKLNHRGQCVGGFCIEETQEHSQHLRTLFIRPESQGLGIGTRLLQHLIQEAQRQQQPLTLHVIHINPAKRLYERLGFRAVREEEKTFFMRLDSR</sequence>
<keyword evidence="1" id="KW-0808">Transferase</keyword>
<comment type="caution">
    <text evidence="4">The sequence shown here is derived from an EMBL/GenBank/DDBJ whole genome shotgun (WGS) entry which is preliminary data.</text>
</comment>
<reference evidence="4" key="1">
    <citation type="submission" date="2020-09" db="EMBL/GenBank/DDBJ databases">
        <title>Genome seq and assembly of Limnohabitants sp.</title>
        <authorList>
            <person name="Chhetri G."/>
        </authorList>
    </citation>
    <scope>NUCLEOTIDE SEQUENCE</scope>
    <source>
        <strain evidence="4">JUR4</strain>
    </source>
</reference>
<name>A0A927FJF9_9BURK</name>
<dbReference type="InterPro" id="IPR016181">
    <property type="entry name" value="Acyl_CoA_acyltransferase"/>
</dbReference>
<dbReference type="SUPFAM" id="SSF55729">
    <property type="entry name" value="Acyl-CoA N-acyltransferases (Nat)"/>
    <property type="match status" value="1"/>
</dbReference>
<dbReference type="GO" id="GO:0016747">
    <property type="term" value="F:acyltransferase activity, transferring groups other than amino-acyl groups"/>
    <property type="evidence" value="ECO:0007669"/>
    <property type="project" value="InterPro"/>
</dbReference>